<proteinExistence type="predicted"/>
<organism evidence="1">
    <name type="scientific">Echinostoma caproni</name>
    <dbReference type="NCBI Taxonomy" id="27848"/>
    <lineage>
        <taxon>Eukaryota</taxon>
        <taxon>Metazoa</taxon>
        <taxon>Spiralia</taxon>
        <taxon>Lophotrochozoa</taxon>
        <taxon>Platyhelminthes</taxon>
        <taxon>Trematoda</taxon>
        <taxon>Digenea</taxon>
        <taxon>Plagiorchiida</taxon>
        <taxon>Echinostomata</taxon>
        <taxon>Echinostomatoidea</taxon>
        <taxon>Echinostomatidae</taxon>
        <taxon>Echinostoma</taxon>
    </lineage>
</organism>
<dbReference type="SUPFAM" id="SSF50324">
    <property type="entry name" value="Inorganic pyrophosphatase"/>
    <property type="match status" value="1"/>
</dbReference>
<accession>A0A183A2I0</accession>
<dbReference type="WBParaSite" id="ECPE_0000116501-mRNA-1">
    <property type="protein sequence ID" value="ECPE_0000116501-mRNA-1"/>
    <property type="gene ID" value="ECPE_0000116501"/>
</dbReference>
<dbReference type="AlphaFoldDB" id="A0A183A2I0"/>
<dbReference type="InterPro" id="IPR036649">
    <property type="entry name" value="Pyrophosphatase_sf"/>
</dbReference>
<dbReference type="GO" id="GO:0004427">
    <property type="term" value="F:inorganic diphosphate phosphatase activity"/>
    <property type="evidence" value="ECO:0007669"/>
    <property type="project" value="InterPro"/>
</dbReference>
<reference evidence="1" key="1">
    <citation type="submission" date="2016-06" db="UniProtKB">
        <authorList>
            <consortium name="WormBaseParasite"/>
        </authorList>
    </citation>
    <scope>IDENTIFICATION</scope>
</reference>
<name>A0A183A2I0_9TREM</name>
<sequence length="57" mass="6421">LDRGSVIPVKVLGILAMIDEGKLILFLCPISPLNVIRCYWSIYQEFQSTNVAKKLRG</sequence>
<dbReference type="GO" id="GO:0006796">
    <property type="term" value="P:phosphate-containing compound metabolic process"/>
    <property type="evidence" value="ECO:0007669"/>
    <property type="project" value="InterPro"/>
</dbReference>
<protein>
    <submittedName>
        <fullName evidence="1">Inorganic diphosphatase</fullName>
    </submittedName>
</protein>
<dbReference type="GO" id="GO:0000287">
    <property type="term" value="F:magnesium ion binding"/>
    <property type="evidence" value="ECO:0007669"/>
    <property type="project" value="InterPro"/>
</dbReference>
<evidence type="ECO:0000313" key="1">
    <source>
        <dbReference type="WBParaSite" id="ECPE_0000116501-mRNA-1"/>
    </source>
</evidence>
<dbReference type="GO" id="GO:0005737">
    <property type="term" value="C:cytoplasm"/>
    <property type="evidence" value="ECO:0007669"/>
    <property type="project" value="InterPro"/>
</dbReference>